<evidence type="ECO:0000313" key="3">
    <source>
        <dbReference type="EMBL" id="OIJ86697.1"/>
    </source>
</evidence>
<keyword evidence="4" id="KW-1185">Reference proteome</keyword>
<proteinExistence type="predicted"/>
<evidence type="ECO:0000313" key="4">
    <source>
        <dbReference type="Proteomes" id="UP000179935"/>
    </source>
</evidence>
<dbReference type="STRING" id="1428652.BIV24_25920"/>
<organism evidence="3 4">
    <name type="scientific">Streptomyces colonosanans</name>
    <dbReference type="NCBI Taxonomy" id="1428652"/>
    <lineage>
        <taxon>Bacteria</taxon>
        <taxon>Bacillati</taxon>
        <taxon>Actinomycetota</taxon>
        <taxon>Actinomycetes</taxon>
        <taxon>Kitasatosporales</taxon>
        <taxon>Streptomycetaceae</taxon>
        <taxon>Streptomyces</taxon>
    </lineage>
</organism>
<dbReference type="SUPFAM" id="SSF53383">
    <property type="entry name" value="PLP-dependent transferases"/>
    <property type="match status" value="1"/>
</dbReference>
<dbReference type="EMBL" id="MLYP01000072">
    <property type="protein sequence ID" value="OIJ86697.1"/>
    <property type="molecule type" value="Genomic_DNA"/>
</dbReference>
<dbReference type="Gene3D" id="3.40.640.10">
    <property type="entry name" value="Type I PLP-dependent aspartate aminotransferase-like (Major domain)"/>
    <property type="match status" value="1"/>
</dbReference>
<feature type="region of interest" description="Disordered" evidence="1">
    <location>
        <begin position="1"/>
        <end position="26"/>
    </location>
</feature>
<comment type="caution">
    <text evidence="3">The sequence shown here is derived from an EMBL/GenBank/DDBJ whole genome shotgun (WGS) entry which is preliminary data.</text>
</comment>
<sequence>MLDPSRAVLPSRDSRQCASGAARASLSRRRGRFLDGPRGGLIVVGRKCTALGPDGRTPLARLMRRAVFPQSQGTPSPATIAAKAHTFRSVAKLSVRLLYDNRTVSALASVIDQRLAQPAPTAKGASAQ</sequence>
<accession>A0A1S2NYZ2</accession>
<dbReference type="Proteomes" id="UP000179935">
    <property type="component" value="Unassembled WGS sequence"/>
</dbReference>
<gene>
    <name evidence="3" type="ORF">BIV24_25920</name>
</gene>
<reference evidence="3 4" key="1">
    <citation type="submission" date="2016-10" db="EMBL/GenBank/DDBJ databases">
        <title>Genome sequence of Streptomyces sp. MUSC 93.</title>
        <authorList>
            <person name="Lee L.-H."/>
            <person name="Ser H.-L."/>
            <person name="Law J.W.-F."/>
        </authorList>
    </citation>
    <scope>NUCLEOTIDE SEQUENCE [LARGE SCALE GENOMIC DNA]</scope>
    <source>
        <strain evidence="3 4">MUSC 93</strain>
    </source>
</reference>
<dbReference type="Pfam" id="PF00464">
    <property type="entry name" value="SHMT"/>
    <property type="match status" value="1"/>
</dbReference>
<evidence type="ECO:0000259" key="2">
    <source>
        <dbReference type="Pfam" id="PF00464"/>
    </source>
</evidence>
<feature type="domain" description="Serine hydroxymethyltransferase-like" evidence="2">
    <location>
        <begin position="33"/>
        <end position="104"/>
    </location>
</feature>
<protein>
    <recommendedName>
        <fullName evidence="2">Serine hydroxymethyltransferase-like domain-containing protein</fullName>
    </recommendedName>
</protein>
<name>A0A1S2NYZ2_9ACTN</name>
<evidence type="ECO:0000256" key="1">
    <source>
        <dbReference type="SAM" id="MobiDB-lite"/>
    </source>
</evidence>
<dbReference type="InterPro" id="IPR015424">
    <property type="entry name" value="PyrdxlP-dep_Trfase"/>
</dbReference>
<dbReference type="InterPro" id="IPR015421">
    <property type="entry name" value="PyrdxlP-dep_Trfase_major"/>
</dbReference>
<dbReference type="RefSeq" id="WP_071368862.1">
    <property type="nucleotide sequence ID" value="NZ_MLYP01000072.1"/>
</dbReference>
<dbReference type="InterPro" id="IPR039429">
    <property type="entry name" value="SHMT-like_dom"/>
</dbReference>
<dbReference type="AlphaFoldDB" id="A0A1S2NYZ2"/>